<dbReference type="Gene3D" id="1.10.10.60">
    <property type="entry name" value="Homeodomain-like"/>
    <property type="match status" value="1"/>
</dbReference>
<dbReference type="Pfam" id="PF01590">
    <property type="entry name" value="GAF"/>
    <property type="match status" value="1"/>
</dbReference>
<dbReference type="RefSeq" id="WP_320237046.1">
    <property type="nucleotide sequence ID" value="NZ_JAVIJF010000040.1"/>
</dbReference>
<evidence type="ECO:0000313" key="3">
    <source>
        <dbReference type="EMBL" id="MDX8529182.1"/>
    </source>
</evidence>
<dbReference type="SUPFAM" id="SSF55781">
    <property type="entry name" value="GAF domain-like"/>
    <property type="match status" value="1"/>
</dbReference>
<keyword evidence="4" id="KW-1185">Reference proteome</keyword>
<comment type="caution">
    <text evidence="3">The sequence shown here is derived from an EMBL/GenBank/DDBJ whole genome shotgun (WGS) entry which is preliminary data.</text>
</comment>
<accession>A0ABU4ZXM3</accession>
<dbReference type="Gene3D" id="3.30.450.40">
    <property type="match status" value="1"/>
</dbReference>
<dbReference type="InterPro" id="IPR003018">
    <property type="entry name" value="GAF"/>
</dbReference>
<protein>
    <submittedName>
        <fullName evidence="3">Helix-turn-helix domain-containing protein</fullName>
    </submittedName>
</protein>
<gene>
    <name evidence="3" type="ORF">RFM68_32565</name>
</gene>
<dbReference type="Pfam" id="PF02954">
    <property type="entry name" value="HTH_8"/>
    <property type="match status" value="1"/>
</dbReference>
<dbReference type="PRINTS" id="PR01590">
    <property type="entry name" value="HTHFIS"/>
</dbReference>
<dbReference type="InterPro" id="IPR002197">
    <property type="entry name" value="HTH_Fis"/>
</dbReference>
<feature type="domain" description="DNA binding HTH" evidence="2">
    <location>
        <begin position="277"/>
        <end position="316"/>
    </location>
</feature>
<dbReference type="SUPFAM" id="SSF46689">
    <property type="entry name" value="Homeodomain-like"/>
    <property type="match status" value="1"/>
</dbReference>
<evidence type="ECO:0000259" key="1">
    <source>
        <dbReference type="Pfam" id="PF01590"/>
    </source>
</evidence>
<sequence length="322" mass="34793">MNGHSAGHHEDRVQAAVNSDAAAKSALFASWQRSSNLHRLDPAERKSPKRLTDAELRRARQRIEPLQMAAQASLDRLYLAVGGVGCCVLLADRDGVPVDRRGATSDDRTFEDWGLWTGSVWSEASEGTNGIGTCLAERRALTIHRDQHFFARNTLLSCTTAPIFDHEGNLTAALDVSSCRADLTEAFTNLISVAVADAARRIEAENFRRSFQSSRVLLLPETTSGPGGLIAVDCDDLVVGATRSARIALGFSQESLTRSLPAMDLFSDAEGVSGSLGRAERAALQRALARTSGNVSAAAEALGISRATLNRKLKRFELRRVH</sequence>
<dbReference type="InterPro" id="IPR009057">
    <property type="entry name" value="Homeodomain-like_sf"/>
</dbReference>
<evidence type="ECO:0000259" key="2">
    <source>
        <dbReference type="Pfam" id="PF02954"/>
    </source>
</evidence>
<feature type="domain" description="GAF" evidence="1">
    <location>
        <begin position="66"/>
        <end position="201"/>
    </location>
</feature>
<evidence type="ECO:0000313" key="4">
    <source>
        <dbReference type="Proteomes" id="UP001276840"/>
    </source>
</evidence>
<proteinExistence type="predicted"/>
<dbReference type="InterPro" id="IPR029016">
    <property type="entry name" value="GAF-like_dom_sf"/>
</dbReference>
<name>A0ABU4ZXM3_9HYPH</name>
<dbReference type="EMBL" id="JAVIJF010000040">
    <property type="protein sequence ID" value="MDX8529182.1"/>
    <property type="molecule type" value="Genomic_DNA"/>
</dbReference>
<reference evidence="3 4" key="1">
    <citation type="submission" date="2023-08" db="EMBL/GenBank/DDBJ databases">
        <title>Implementing the SeqCode for naming new Mesorhizobium species isolated from Vachellia karroo root nodules.</title>
        <authorList>
            <person name="Van Lill M."/>
        </authorList>
    </citation>
    <scope>NUCLEOTIDE SEQUENCE [LARGE SCALE GENOMIC DNA]</scope>
    <source>
        <strain evidence="3 4">MSK 1335</strain>
    </source>
</reference>
<organism evidence="3 4">
    <name type="scientific">Mesorhizobium montanum</name>
    <dbReference type="NCBI Taxonomy" id="3072323"/>
    <lineage>
        <taxon>Bacteria</taxon>
        <taxon>Pseudomonadati</taxon>
        <taxon>Pseudomonadota</taxon>
        <taxon>Alphaproteobacteria</taxon>
        <taxon>Hyphomicrobiales</taxon>
        <taxon>Phyllobacteriaceae</taxon>
        <taxon>Mesorhizobium</taxon>
    </lineage>
</organism>
<dbReference type="Proteomes" id="UP001276840">
    <property type="component" value="Unassembled WGS sequence"/>
</dbReference>